<evidence type="ECO:0000313" key="9">
    <source>
        <dbReference type="EMBL" id="TDA40516.1"/>
    </source>
</evidence>
<evidence type="ECO:0000313" key="8">
    <source>
        <dbReference type="EMBL" id="RZN55973.1"/>
    </source>
</evidence>
<accession>A0A520KFA2</accession>
<dbReference type="Gene3D" id="1.10.1220.10">
    <property type="entry name" value="Met repressor-like"/>
    <property type="match status" value="1"/>
</dbReference>
<dbReference type="PANTHER" id="PTHR34719">
    <property type="entry name" value="NICKEL-RESPONSIVE REGULATOR"/>
    <property type="match status" value="1"/>
</dbReference>
<feature type="binding site" evidence="6">
    <location>
        <position position="93"/>
    </location>
    <ligand>
        <name>Ni(2+)</name>
        <dbReference type="ChEBI" id="CHEBI:49786"/>
    </ligand>
</feature>
<dbReference type="InterPro" id="IPR014864">
    <property type="entry name" value="TF_NikR_Ni-bd_C"/>
</dbReference>
<dbReference type="Gene3D" id="3.30.70.1150">
    <property type="entry name" value="ACT-like. Chain A, domain 2"/>
    <property type="match status" value="1"/>
</dbReference>
<dbReference type="GO" id="GO:0016151">
    <property type="term" value="F:nickel cation binding"/>
    <property type="evidence" value="ECO:0007669"/>
    <property type="project" value="UniProtKB-UniRule"/>
</dbReference>
<dbReference type="CDD" id="cd22231">
    <property type="entry name" value="RHH_NikR_HicB-like"/>
    <property type="match status" value="1"/>
</dbReference>
<organism evidence="8 10">
    <name type="scientific">Thermoproteota archaeon</name>
    <dbReference type="NCBI Taxonomy" id="2056631"/>
    <lineage>
        <taxon>Archaea</taxon>
        <taxon>Thermoproteota</taxon>
    </lineage>
</organism>
<dbReference type="InterPro" id="IPR050192">
    <property type="entry name" value="CopG/NikR_regulator"/>
</dbReference>
<dbReference type="EMBL" id="RXIH01000032">
    <property type="protein sequence ID" value="RZN55973.1"/>
    <property type="molecule type" value="Genomic_DNA"/>
</dbReference>
<dbReference type="SUPFAM" id="SSF47598">
    <property type="entry name" value="Ribbon-helix-helix"/>
    <property type="match status" value="1"/>
</dbReference>
<keyword evidence="4 6" id="KW-0238">DNA-binding</keyword>
<evidence type="ECO:0000256" key="3">
    <source>
        <dbReference type="ARBA" id="ARBA00023015"/>
    </source>
</evidence>
<feature type="binding site" evidence="6">
    <location>
        <position position="74"/>
    </location>
    <ligand>
        <name>Ni(2+)</name>
        <dbReference type="ChEBI" id="CHEBI:49786"/>
    </ligand>
</feature>
<dbReference type="GO" id="GO:0003677">
    <property type="term" value="F:DNA binding"/>
    <property type="evidence" value="ECO:0007669"/>
    <property type="project" value="UniProtKB-KW"/>
</dbReference>
<keyword evidence="1 6" id="KW-0533">Nickel</keyword>
<evidence type="ECO:0000256" key="6">
    <source>
        <dbReference type="HAMAP-Rule" id="MF_00476"/>
    </source>
</evidence>
<dbReference type="InterPro" id="IPR010985">
    <property type="entry name" value="Ribbon_hlx_hlx"/>
</dbReference>
<comment type="caution">
    <text evidence="8">The sequence shown here is derived from an EMBL/GenBank/DDBJ whole genome shotgun (WGS) entry which is preliminary data.</text>
</comment>
<proteinExistence type="inferred from homology"/>
<evidence type="ECO:0000313" key="10">
    <source>
        <dbReference type="Proteomes" id="UP000316080"/>
    </source>
</evidence>
<dbReference type="InterPro" id="IPR045865">
    <property type="entry name" value="ACT-like_dom_sf"/>
</dbReference>
<dbReference type="GO" id="GO:0010045">
    <property type="term" value="P:response to nickel cation"/>
    <property type="evidence" value="ECO:0007669"/>
    <property type="project" value="InterPro"/>
</dbReference>
<keyword evidence="3 6" id="KW-0805">Transcription regulation</keyword>
<feature type="binding site" evidence="6">
    <location>
        <position position="87"/>
    </location>
    <ligand>
        <name>Ni(2+)</name>
        <dbReference type="ChEBI" id="CHEBI:49786"/>
    </ligand>
</feature>
<evidence type="ECO:0000256" key="2">
    <source>
        <dbReference type="ARBA" id="ARBA00022723"/>
    </source>
</evidence>
<evidence type="ECO:0000256" key="4">
    <source>
        <dbReference type="ARBA" id="ARBA00023125"/>
    </source>
</evidence>
<keyword evidence="5 6" id="KW-0804">Transcription</keyword>
<sequence>MGVKRFSVSVDYELFKEFDEFIKNLSLDRSKAIQQAMRIYLSENIWERELRECGGAITIFYEHDTREDLIDLQHYYRDVINSVLHIHLDEKNCLEIIAVKGNVKKIKELIDKIKTCKGIKQIRHAIVEIYV</sequence>
<feature type="binding site" evidence="6">
    <location>
        <position position="85"/>
    </location>
    <ligand>
        <name>Ni(2+)</name>
        <dbReference type="ChEBI" id="CHEBI:49786"/>
    </ligand>
</feature>
<reference evidence="9 11" key="1">
    <citation type="journal article" date="2019" name="Nat. Microbiol.">
        <title>Expanding anaerobic alkane metabolism in the domain of Archaea.</title>
        <authorList>
            <person name="Wang Y."/>
            <person name="Wegener G."/>
            <person name="Hou J."/>
            <person name="Wang F."/>
            <person name="Xiao X."/>
        </authorList>
    </citation>
    <scope>NUCLEOTIDE SEQUENCE [LARGE SCALE GENOMIC DNA]</scope>
    <source>
        <strain evidence="9">WYZ-LMO11</strain>
    </source>
</reference>
<dbReference type="SUPFAM" id="SSF55021">
    <property type="entry name" value="ACT-like"/>
    <property type="match status" value="1"/>
</dbReference>
<dbReference type="GO" id="GO:0003700">
    <property type="term" value="F:DNA-binding transcription factor activity"/>
    <property type="evidence" value="ECO:0007669"/>
    <property type="project" value="UniProtKB-UniRule"/>
</dbReference>
<dbReference type="InterPro" id="IPR022988">
    <property type="entry name" value="Ni_resp_reg_NikR"/>
</dbReference>
<evidence type="ECO:0000256" key="5">
    <source>
        <dbReference type="ARBA" id="ARBA00023163"/>
    </source>
</evidence>
<dbReference type="Pfam" id="PF08753">
    <property type="entry name" value="NikR_C"/>
    <property type="match status" value="1"/>
</dbReference>
<dbReference type="HAMAP" id="MF_00476">
    <property type="entry name" value="NikR"/>
    <property type="match status" value="1"/>
</dbReference>
<dbReference type="AlphaFoldDB" id="A0A520KFA2"/>
<name>A0A520KFA2_9CREN</name>
<dbReference type="InterPro" id="IPR013321">
    <property type="entry name" value="Arc_rbn_hlx_hlx"/>
</dbReference>
<dbReference type="InterPro" id="IPR027271">
    <property type="entry name" value="Acetolactate_synth/TF_NikR_C"/>
</dbReference>
<evidence type="ECO:0000313" key="11">
    <source>
        <dbReference type="Proteomes" id="UP000317265"/>
    </source>
</evidence>
<gene>
    <name evidence="9" type="ORF">DSO09_00125</name>
    <name evidence="8" type="ORF">EF809_03815</name>
</gene>
<comment type="function">
    <text evidence="6">Transcriptional regulator.</text>
</comment>
<comment type="cofactor">
    <cofactor evidence="6">
        <name>Ni(2+)</name>
        <dbReference type="ChEBI" id="CHEBI:49786"/>
    </cofactor>
    <text evidence="6">Binds 1 nickel ion per subunit.</text>
</comment>
<evidence type="ECO:0000259" key="7">
    <source>
        <dbReference type="Pfam" id="PF08753"/>
    </source>
</evidence>
<comment type="similarity">
    <text evidence="6">Belongs to the transcriptional regulatory CopG/NikR family.</text>
</comment>
<evidence type="ECO:0000256" key="1">
    <source>
        <dbReference type="ARBA" id="ARBA00022596"/>
    </source>
</evidence>
<dbReference type="PANTHER" id="PTHR34719:SF2">
    <property type="entry name" value="NICKEL-RESPONSIVE REGULATOR"/>
    <property type="match status" value="1"/>
</dbReference>
<reference evidence="8 10" key="2">
    <citation type="journal article" date="2019" name="Nat. Microbiol.">
        <title>Wide diversity of methane and short-chain alkane metabolisms in uncultured archaea.</title>
        <authorList>
            <person name="Borrel G."/>
            <person name="Adam P.S."/>
            <person name="McKay L.J."/>
            <person name="Chen L.X."/>
            <person name="Sierra-Garcia I.N."/>
            <person name="Sieber C.M."/>
            <person name="Letourneur Q."/>
            <person name="Ghozlane A."/>
            <person name="Andersen G.L."/>
            <person name="Li W.J."/>
            <person name="Hallam S.J."/>
            <person name="Muyzer G."/>
            <person name="de Oliveira V.M."/>
            <person name="Inskeep W.P."/>
            <person name="Banfield J.F."/>
            <person name="Gribaldo S."/>
        </authorList>
    </citation>
    <scope>NUCLEOTIDE SEQUENCE [LARGE SCALE GENOMIC DNA]</scope>
    <source>
        <strain evidence="8">Verst-YHS</strain>
    </source>
</reference>
<protein>
    <recommendedName>
        <fullName evidence="6">Putative nickel-responsive regulator</fullName>
    </recommendedName>
</protein>
<dbReference type="EMBL" id="QNVI01000002">
    <property type="protein sequence ID" value="TDA40516.1"/>
    <property type="molecule type" value="Genomic_DNA"/>
</dbReference>
<feature type="domain" description="Transcription factor NikR nickel binding C-terminal" evidence="7">
    <location>
        <begin position="55"/>
        <end position="125"/>
    </location>
</feature>
<keyword evidence="2 6" id="KW-0479">Metal-binding</keyword>
<dbReference type="Proteomes" id="UP000316080">
    <property type="component" value="Unassembled WGS sequence"/>
</dbReference>
<dbReference type="Proteomes" id="UP000317265">
    <property type="component" value="Unassembled WGS sequence"/>
</dbReference>